<dbReference type="Pfam" id="PF13946">
    <property type="entry name" value="DUF4214"/>
    <property type="match status" value="1"/>
</dbReference>
<dbReference type="OrthoDB" id="6497788at2"/>
<name>D4E6U8_SEROD</name>
<gene>
    <name evidence="2" type="ORF">HMPREF0758_3898</name>
</gene>
<comment type="caution">
    <text evidence="2">The sequence shown here is derived from an EMBL/GenBank/DDBJ whole genome shotgun (WGS) entry which is preliminary data.</text>
</comment>
<evidence type="ECO:0000313" key="3">
    <source>
        <dbReference type="Proteomes" id="UP000005723"/>
    </source>
</evidence>
<reference evidence="2 3" key="1">
    <citation type="submission" date="2010-01" db="EMBL/GenBank/DDBJ databases">
        <authorList>
            <person name="Muzny D."/>
            <person name="Qin X."/>
            <person name="Deng J."/>
            <person name="Jiang H."/>
            <person name="Liu Y."/>
            <person name="Qu J."/>
            <person name="Song X.-Z."/>
            <person name="Zhang L."/>
            <person name="Thornton R."/>
            <person name="Coyle M."/>
            <person name="Francisco L."/>
            <person name="Jackson L."/>
            <person name="Javaid M."/>
            <person name="Korchina V."/>
            <person name="Kovar C."/>
            <person name="Mata R."/>
            <person name="Mathew T."/>
            <person name="Ngo R."/>
            <person name="Nguyen L."/>
            <person name="Nguyen N."/>
            <person name="Okwuonu G."/>
            <person name="Ongeri F."/>
            <person name="Pham C."/>
            <person name="Simmons D."/>
            <person name="Wilczek-Boney K."/>
            <person name="Hale W."/>
            <person name="Jakkamsetti A."/>
            <person name="Pham P."/>
            <person name="Ruth R."/>
            <person name="San Lucas F."/>
            <person name="Warren J."/>
            <person name="Zhang J."/>
            <person name="Zhao Z."/>
            <person name="Zhou C."/>
            <person name="Zhu D."/>
            <person name="Lee S."/>
            <person name="Bess C."/>
            <person name="Blankenburg K."/>
            <person name="Forbes L."/>
            <person name="Fu Q."/>
            <person name="Gubbala S."/>
            <person name="Hirani K."/>
            <person name="Jayaseelan J.C."/>
            <person name="Lara F."/>
            <person name="Munidasa M."/>
            <person name="Palculict T."/>
            <person name="Patil S."/>
            <person name="Pu L.-L."/>
            <person name="Saada N."/>
            <person name="Tang L."/>
            <person name="Weissenberger G."/>
            <person name="Zhu Y."/>
            <person name="Hemphill L."/>
            <person name="Shang Y."/>
            <person name="Youmans B."/>
            <person name="Ayvaz T."/>
            <person name="Ross M."/>
            <person name="Santibanez J."/>
            <person name="Aqrawi P."/>
            <person name="Gross S."/>
            <person name="Joshi V."/>
            <person name="Fowler G."/>
            <person name="Nazareth L."/>
            <person name="Reid J."/>
            <person name="Worley K."/>
            <person name="Petrosino J."/>
            <person name="Highlander S."/>
            <person name="Gibbs R."/>
        </authorList>
    </citation>
    <scope>NUCLEOTIDE SEQUENCE [LARGE SCALE GENOMIC DNA]</scope>
    <source>
        <strain evidence="2 3">DSM 4582</strain>
    </source>
</reference>
<dbReference type="AlphaFoldDB" id="D4E6U8"/>
<evidence type="ECO:0000313" key="2">
    <source>
        <dbReference type="EMBL" id="EFE94324.1"/>
    </source>
</evidence>
<organism evidence="2 3">
    <name type="scientific">Serratia odorifera DSM 4582</name>
    <dbReference type="NCBI Taxonomy" id="667129"/>
    <lineage>
        <taxon>Bacteria</taxon>
        <taxon>Pseudomonadati</taxon>
        <taxon>Pseudomonadota</taxon>
        <taxon>Gammaproteobacteria</taxon>
        <taxon>Enterobacterales</taxon>
        <taxon>Yersiniaceae</taxon>
        <taxon>Serratia</taxon>
    </lineage>
</organism>
<dbReference type="EMBL" id="ADBY01000054">
    <property type="protein sequence ID" value="EFE94324.1"/>
    <property type="molecule type" value="Genomic_DNA"/>
</dbReference>
<dbReference type="InterPro" id="IPR025282">
    <property type="entry name" value="DUF4214"/>
</dbReference>
<sequence length="1026" mass="108341">MSLYALQKDVAILFYATLGKAADAQALNYFAAKLAQGAYGNQKLADIFINSKDGHNRYDHLTNAQKIQYIYNNISGTLPSDSQLTALLAQVDSGRSLGQITENIINGIRNYSGDDAGSIAEQQHLFGVTNTTLAPALANYPDQATAAADVQGMFYLVGGLMNAEGINYWSTVLSQGKASASYIAGRFIDTRDWLQGLSNEDFVKTVYKNTFEVNANTDDIAFYANGLNNNSETRGDVFMRLINDIRNDTSHASAKQHFLAATHVYAAGEMPALQYQEKIAAMYQLFGKDVELTAANLDAYSKLLASGSSELMVLGQLSKTGNFELATQYAKIYQMLFNATLNDIQAQAILQQAGNNAMQASLDIVNAFLNGQSPLDGGKLPTAESIAQLNADIGTLLGYQTTAAINLADEAGTLSGRVNSGELHTLSAAELAVMQNVTLNVMVQAEFPRELFANLHKVTLQGDLATDASVLGAFASLPTSLILSENNLQPEAGSINFTSNAGAHAIIADGVDISAATTQIALRGEALQDNASPQLLWQGNGLNEQANTVSTSFTASASGSAVISANFFTKDVYLTRQPDGSYSGEIHSNLNQFTSIPLIDMAGYRGTGTIYIDGQKTATEGKHLFDFGLFNQTAGVHGSLSGNIATLAQPDAPLSAPGASAVTASAGLSLSGYADAVHVTNMSWDSSLTVSGNAGADSSLTLEMAPVISNSMFNLTIGSKAGGNLDAGTINLLSHGTAGVAESINLFSTGSSTNTIALGGGENNVDSIYVMASTPLHLRINADFSDSLRTIYLPEGDPRTNAAIQATVEKGGTGNGAFYQMLSSLENSEPYQQIIGDLAGHQLTINAFNGGSFDVQGNTTFTSSQGTRSVTANESRIDKMVTLDGYYYDKIAIGETDNQWLFSAGTAQQGVMQIYGSYSQPDKLNALFDSLEIDAADSAASVFAKALSAATGGQSEHNLAEVGAVRFGSNNYIVIDNNHNQQFDADDAVFSIANKDIYSLASELHYSAPPLVLNGTTPALSTTDFA</sequence>
<feature type="domain" description="DUF4214" evidence="1">
    <location>
        <begin position="195"/>
        <end position="238"/>
    </location>
</feature>
<dbReference type="Proteomes" id="UP000005723">
    <property type="component" value="Unassembled WGS sequence"/>
</dbReference>
<dbReference type="HOGENOM" id="CLU_011352_0_0_6"/>
<keyword evidence="3" id="KW-1185">Reference proteome</keyword>
<proteinExistence type="predicted"/>
<evidence type="ECO:0000259" key="1">
    <source>
        <dbReference type="Pfam" id="PF13946"/>
    </source>
</evidence>
<accession>D4E6U8</accession>
<protein>
    <recommendedName>
        <fullName evidence="1">DUF4214 domain-containing protein</fullName>
    </recommendedName>
</protein>
<dbReference type="RefSeq" id="WP_004963434.1">
    <property type="nucleotide sequence ID" value="NZ_GG753567.1"/>
</dbReference>